<evidence type="ECO:0000256" key="3">
    <source>
        <dbReference type="ARBA" id="ARBA00022448"/>
    </source>
</evidence>
<dbReference type="AlphaFoldDB" id="A0A1J1JC71"/>
<dbReference type="SUPFAM" id="SSF160240">
    <property type="entry name" value="Cation efflux protein cytoplasmic domain-like"/>
    <property type="match status" value="1"/>
</dbReference>
<protein>
    <submittedName>
        <fullName evidence="12">CLUMA_CG021333, isoform A</fullName>
    </submittedName>
</protein>
<dbReference type="InterPro" id="IPR058533">
    <property type="entry name" value="Cation_efflux_TM"/>
</dbReference>
<evidence type="ECO:0000259" key="11">
    <source>
        <dbReference type="Pfam" id="PF16916"/>
    </source>
</evidence>
<gene>
    <name evidence="12" type="primary">similar to Zinc transporter 2</name>
    <name evidence="12" type="ORF">CLUMA_CG021333</name>
</gene>
<feature type="transmembrane region" description="Helical" evidence="9">
    <location>
        <begin position="272"/>
        <end position="289"/>
    </location>
</feature>
<evidence type="ECO:0000256" key="8">
    <source>
        <dbReference type="ARBA" id="ARBA00023136"/>
    </source>
</evidence>
<evidence type="ECO:0000256" key="9">
    <source>
        <dbReference type="SAM" id="Phobius"/>
    </source>
</evidence>
<feature type="transmembrane region" description="Helical" evidence="9">
    <location>
        <begin position="56"/>
        <end position="76"/>
    </location>
</feature>
<feature type="transmembrane region" description="Helical" evidence="9">
    <location>
        <begin position="239"/>
        <end position="260"/>
    </location>
</feature>
<keyword evidence="6 9" id="KW-1133">Transmembrane helix</keyword>
<dbReference type="EMBL" id="CVRI01000075">
    <property type="protein sequence ID" value="CRL08689.1"/>
    <property type="molecule type" value="Genomic_DNA"/>
</dbReference>
<dbReference type="GO" id="GO:0010043">
    <property type="term" value="P:response to zinc ion"/>
    <property type="evidence" value="ECO:0007669"/>
    <property type="project" value="TreeGrafter"/>
</dbReference>
<dbReference type="OrthoDB" id="9944568at2759"/>
<keyword evidence="8 9" id="KW-0472">Membrane</keyword>
<comment type="subcellular location">
    <subcellularLocation>
        <location evidence="1">Membrane</location>
        <topology evidence="1">Multi-pass membrane protein</topology>
    </subcellularLocation>
</comment>
<sequence length="376" mass="42644">MPYRKLSMIDEDDESELLLEHDLLLIENDIVEKNCEFSLDECLQHDRQRNNARQKLIYAAILSVTFMVVEIIGGYMANSLAIMSDAAHLITDSLTFVVGAVAIKWARKGEDFKMSYGYKRVETYCAVISIFGIWILTLFILYSAFQRLVTLDSFEINTNTMLIVSLLGIVVNIIMASILHGGLSLCNIFKHSHSHDTDLLIHHRKLRSSGDDEMKQLQHGIESKSQDDYKSENINVQAASLHVLGDFIQSIGVVIVAVIIKIYPEAKIADPLITLLFSIIVILTTLKIFKNTSKILLEAVPDHVSYENLLNDLQRLDGVDFVHDLRVWSLSNDIHLTSAHIVVRNLDFYHETLQNATKMLRSNGIQHVTLQIEVKR</sequence>
<keyword evidence="3" id="KW-0813">Transport</keyword>
<comment type="similarity">
    <text evidence="2">Belongs to the cation diffusion facilitator (CDF) transporter (TC 2.A.4) family. SLC30A subfamily.</text>
</comment>
<dbReference type="InterPro" id="IPR027469">
    <property type="entry name" value="Cation_efflux_TMD_sf"/>
</dbReference>
<dbReference type="Proteomes" id="UP000183832">
    <property type="component" value="Unassembled WGS sequence"/>
</dbReference>
<feature type="domain" description="Cation efflux protein transmembrane" evidence="10">
    <location>
        <begin position="56"/>
        <end position="297"/>
    </location>
</feature>
<feature type="transmembrane region" description="Helical" evidence="9">
    <location>
        <begin position="162"/>
        <end position="183"/>
    </location>
</feature>
<proteinExistence type="inferred from homology"/>
<accession>A0A1J1JC71</accession>
<dbReference type="PANTHER" id="PTHR11562:SF84">
    <property type="entry name" value="LD05335P"/>
    <property type="match status" value="1"/>
</dbReference>
<name>A0A1J1JC71_9DIPT</name>
<dbReference type="InterPro" id="IPR027470">
    <property type="entry name" value="Cation_efflux_CTD"/>
</dbReference>
<organism evidence="12 13">
    <name type="scientific">Clunio marinus</name>
    <dbReference type="NCBI Taxonomy" id="568069"/>
    <lineage>
        <taxon>Eukaryota</taxon>
        <taxon>Metazoa</taxon>
        <taxon>Ecdysozoa</taxon>
        <taxon>Arthropoda</taxon>
        <taxon>Hexapoda</taxon>
        <taxon>Insecta</taxon>
        <taxon>Pterygota</taxon>
        <taxon>Neoptera</taxon>
        <taxon>Endopterygota</taxon>
        <taxon>Diptera</taxon>
        <taxon>Nematocera</taxon>
        <taxon>Chironomoidea</taxon>
        <taxon>Chironomidae</taxon>
        <taxon>Clunio</taxon>
    </lineage>
</organism>
<dbReference type="STRING" id="568069.A0A1J1JC71"/>
<reference evidence="12 13" key="1">
    <citation type="submission" date="2015-04" db="EMBL/GenBank/DDBJ databases">
        <authorList>
            <person name="Syromyatnikov M.Y."/>
            <person name="Popov V.N."/>
        </authorList>
    </citation>
    <scope>NUCLEOTIDE SEQUENCE [LARGE SCALE GENOMIC DNA]</scope>
</reference>
<feature type="transmembrane region" description="Helical" evidence="9">
    <location>
        <begin position="124"/>
        <end position="142"/>
    </location>
</feature>
<evidence type="ECO:0000256" key="4">
    <source>
        <dbReference type="ARBA" id="ARBA00022692"/>
    </source>
</evidence>
<keyword evidence="4 9" id="KW-0812">Transmembrane</keyword>
<keyword evidence="5" id="KW-0864">Zinc transport</keyword>
<evidence type="ECO:0000313" key="13">
    <source>
        <dbReference type="Proteomes" id="UP000183832"/>
    </source>
</evidence>
<evidence type="ECO:0000256" key="1">
    <source>
        <dbReference type="ARBA" id="ARBA00004141"/>
    </source>
</evidence>
<keyword evidence="7" id="KW-0406">Ion transport</keyword>
<dbReference type="GO" id="GO:0005886">
    <property type="term" value="C:plasma membrane"/>
    <property type="evidence" value="ECO:0007669"/>
    <property type="project" value="TreeGrafter"/>
</dbReference>
<dbReference type="SUPFAM" id="SSF161111">
    <property type="entry name" value="Cation efflux protein transmembrane domain-like"/>
    <property type="match status" value="1"/>
</dbReference>
<evidence type="ECO:0000259" key="10">
    <source>
        <dbReference type="Pfam" id="PF01545"/>
    </source>
</evidence>
<dbReference type="PANTHER" id="PTHR11562">
    <property type="entry name" value="CATION EFFLUX PROTEIN/ ZINC TRANSPORTER"/>
    <property type="match status" value="1"/>
</dbReference>
<evidence type="ECO:0000313" key="12">
    <source>
        <dbReference type="EMBL" id="CRL08689.1"/>
    </source>
</evidence>
<keyword evidence="13" id="KW-1185">Reference proteome</keyword>
<keyword evidence="5" id="KW-0862">Zinc</keyword>
<dbReference type="InterPro" id="IPR036837">
    <property type="entry name" value="Cation_efflux_CTD_sf"/>
</dbReference>
<evidence type="ECO:0000256" key="5">
    <source>
        <dbReference type="ARBA" id="ARBA00022906"/>
    </source>
</evidence>
<dbReference type="GO" id="GO:0005385">
    <property type="term" value="F:zinc ion transmembrane transporter activity"/>
    <property type="evidence" value="ECO:0007669"/>
    <property type="project" value="TreeGrafter"/>
</dbReference>
<dbReference type="NCBIfam" id="TIGR01297">
    <property type="entry name" value="CDF"/>
    <property type="match status" value="1"/>
</dbReference>
<dbReference type="Pfam" id="PF01545">
    <property type="entry name" value="Cation_efflux"/>
    <property type="match status" value="1"/>
</dbReference>
<dbReference type="Pfam" id="PF16916">
    <property type="entry name" value="ZT_dimer"/>
    <property type="match status" value="1"/>
</dbReference>
<dbReference type="InterPro" id="IPR002524">
    <property type="entry name" value="Cation_efflux"/>
</dbReference>
<evidence type="ECO:0000256" key="6">
    <source>
        <dbReference type="ARBA" id="ARBA00022989"/>
    </source>
</evidence>
<feature type="domain" description="Cation efflux protein cytoplasmic" evidence="11">
    <location>
        <begin position="301"/>
        <end position="373"/>
    </location>
</feature>
<evidence type="ECO:0000256" key="2">
    <source>
        <dbReference type="ARBA" id="ARBA00008873"/>
    </source>
</evidence>
<evidence type="ECO:0000256" key="7">
    <source>
        <dbReference type="ARBA" id="ARBA00023065"/>
    </source>
</evidence>
<dbReference type="InterPro" id="IPR050681">
    <property type="entry name" value="CDF/SLC30A"/>
</dbReference>
<dbReference type="Gene3D" id="1.20.1510.10">
    <property type="entry name" value="Cation efflux protein transmembrane domain"/>
    <property type="match status" value="1"/>
</dbReference>
<feature type="transmembrane region" description="Helical" evidence="9">
    <location>
        <begin position="82"/>
        <end position="103"/>
    </location>
</feature>